<evidence type="ECO:0000313" key="10">
    <source>
        <dbReference type="Proteomes" id="UP001188597"/>
    </source>
</evidence>
<comment type="caution">
    <text evidence="9">The sequence shown here is derived from an EMBL/GenBank/DDBJ whole genome shotgun (WGS) entry which is preliminary data.</text>
</comment>
<dbReference type="InterPro" id="IPR045055">
    <property type="entry name" value="DNA2/NAM7-like"/>
</dbReference>
<proteinExistence type="predicted"/>
<keyword evidence="5" id="KW-0175">Coiled coil</keyword>
<dbReference type="SUPFAM" id="SSF52540">
    <property type="entry name" value="P-loop containing nucleoside triphosphate hydrolases"/>
    <property type="match status" value="1"/>
</dbReference>
<evidence type="ECO:0000256" key="4">
    <source>
        <dbReference type="ARBA" id="ARBA00022840"/>
    </source>
</evidence>
<keyword evidence="3" id="KW-0347">Helicase</keyword>
<evidence type="ECO:0000256" key="5">
    <source>
        <dbReference type="SAM" id="Coils"/>
    </source>
</evidence>
<name>A0AA89B9W9_9ASTE</name>
<feature type="domain" description="DNA2/NAM7 helicase helicase" evidence="6">
    <location>
        <begin position="191"/>
        <end position="564"/>
    </location>
</feature>
<evidence type="ECO:0000259" key="8">
    <source>
        <dbReference type="Pfam" id="PF23576"/>
    </source>
</evidence>
<dbReference type="Pfam" id="PF23576">
    <property type="entry name" value="SEN1_barrel"/>
    <property type="match status" value="1"/>
</dbReference>
<dbReference type="CDD" id="cd18808">
    <property type="entry name" value="SF1_C_Upf1"/>
    <property type="match status" value="1"/>
</dbReference>
<keyword evidence="4" id="KW-0067">ATP-binding</keyword>
<reference evidence="9" key="1">
    <citation type="submission" date="2022-12" db="EMBL/GenBank/DDBJ databases">
        <title>Draft genome assemblies for two species of Escallonia (Escalloniales).</title>
        <authorList>
            <person name="Chanderbali A."/>
            <person name="Dervinis C."/>
            <person name="Anghel I."/>
            <person name="Soltis D."/>
            <person name="Soltis P."/>
            <person name="Zapata F."/>
        </authorList>
    </citation>
    <scope>NUCLEOTIDE SEQUENCE</scope>
    <source>
        <strain evidence="9">UCBG64.0493</strain>
        <tissue evidence="9">Leaf</tissue>
    </source>
</reference>
<gene>
    <name evidence="9" type="ORF">RJ639_034739</name>
</gene>
<dbReference type="Gene3D" id="3.40.50.300">
    <property type="entry name" value="P-loop containing nucleotide triphosphate hydrolases"/>
    <property type="match status" value="2"/>
</dbReference>
<evidence type="ECO:0000256" key="1">
    <source>
        <dbReference type="ARBA" id="ARBA00022741"/>
    </source>
</evidence>
<feature type="coiled-coil region" evidence="5">
    <location>
        <begin position="391"/>
        <end position="418"/>
    </location>
</feature>
<organism evidence="9 10">
    <name type="scientific">Escallonia herrerae</name>
    <dbReference type="NCBI Taxonomy" id="1293975"/>
    <lineage>
        <taxon>Eukaryota</taxon>
        <taxon>Viridiplantae</taxon>
        <taxon>Streptophyta</taxon>
        <taxon>Embryophyta</taxon>
        <taxon>Tracheophyta</taxon>
        <taxon>Spermatophyta</taxon>
        <taxon>Magnoliopsida</taxon>
        <taxon>eudicotyledons</taxon>
        <taxon>Gunneridae</taxon>
        <taxon>Pentapetalae</taxon>
        <taxon>asterids</taxon>
        <taxon>campanulids</taxon>
        <taxon>Escalloniales</taxon>
        <taxon>Escalloniaceae</taxon>
        <taxon>Escallonia</taxon>
    </lineage>
</organism>
<dbReference type="GO" id="GO:0005524">
    <property type="term" value="F:ATP binding"/>
    <property type="evidence" value="ECO:0007669"/>
    <property type="project" value="UniProtKB-KW"/>
</dbReference>
<dbReference type="EMBL" id="JAVXUP010000171">
    <property type="protein sequence ID" value="KAK3035534.1"/>
    <property type="molecule type" value="Genomic_DNA"/>
</dbReference>
<dbReference type="PANTHER" id="PTHR10887">
    <property type="entry name" value="DNA2/NAM7 HELICASE FAMILY"/>
    <property type="match status" value="1"/>
</dbReference>
<dbReference type="FunFam" id="3.40.50.300:FF:000326">
    <property type="entry name" value="P-loop containing nucleoside triphosphate hydrolase"/>
    <property type="match status" value="1"/>
</dbReference>
<feature type="non-terminal residue" evidence="9">
    <location>
        <position position="1"/>
    </location>
</feature>
<dbReference type="GO" id="GO:0016787">
    <property type="term" value="F:hydrolase activity"/>
    <property type="evidence" value="ECO:0007669"/>
    <property type="project" value="UniProtKB-KW"/>
</dbReference>
<keyword evidence="2" id="KW-0378">Hydrolase</keyword>
<evidence type="ECO:0000259" key="6">
    <source>
        <dbReference type="Pfam" id="PF13086"/>
    </source>
</evidence>
<dbReference type="Pfam" id="PF13087">
    <property type="entry name" value="AAA_12"/>
    <property type="match status" value="1"/>
</dbReference>
<sequence length="921" mass="102263">MDGRKRFKAPSLDDWFRPILEIDYFVTVGLASASEEENQSTGILKEVPVCFQSPNEYMTIFRPLVLEEFKAQLRSSFLEMDSSEEMFCGSLSVLSVERIDDFHVVRCVHDDTNLSGSRSFYENDLILLTRQPLQNSSHDVHLVGKALSSIKDIPLVPIILNPINFTLGNHEPRKNFIKLSQSLQKTLNSSFNDIQLQAISASIGPLDLGKDFDLTLIQGPPGTGKTRTIIAIVSGLLTLSQANDTIRPFNGSLSPSNTLYASAKRQMSHSAAVAGAWQDAALARQLNKDEETISKSIGGSRKGRVLICAQSNAAVDELESRISREGLYGSDGVMYKPFLVRVGNAKTVHPNSLPFFINTLVEQRLAEERMHTGEASDDASGETTTALRSSLEKLVDNIRFYEAKRANLRDENSKLLLDPDAPEEDDTGDLSDTEIEAKLRKLYQDKKAVYINLSRAQARDKKANEESRALKHNLRKSILREAEIVVATLSGCGGDLYGVCSESISSHKFSNLSESTLFDAVVIDEAAQALEPATLIPLQLLKSRGAKCIMVGDPKQLPATVLSNIASKYLYQCSMFERLQRAGHPVIMLTKQYRMHPEISHFPSLHFYNSQLLNGDEMSSKAAPFHKTESLGPYLFFDIIDGQELNGKNSGALSLYNECEADAAVEILRFFRKSYPSEFIGGRIGIITPYKCQLSLLRSRVSSAFGSSVMAEIELNTVDGFQGREVDILLLSTVRAAKPCSASSRNSSSNIGFVADVRRMNVSLTRAKHSLWILGNARTLQTNDNWSALIRDAEERNLIVSTKRPYDSIFKSILEKDSVSGYSHLHSRKLKHTKKVREVSRDAEQRHKYANIGNDRKRKFLGGGADSGNLYSASKDTDKTNKFRASNGREFTAKKGRELVVVESSVKRTVKDAKTTVTENR</sequence>
<keyword evidence="1" id="KW-0547">Nucleotide-binding</keyword>
<dbReference type="InterPro" id="IPR041677">
    <property type="entry name" value="DNA2/NAM7_AAA_11"/>
</dbReference>
<keyword evidence="10" id="KW-1185">Reference proteome</keyword>
<dbReference type="InterPro" id="IPR056474">
    <property type="entry name" value="SEN1_barrel"/>
</dbReference>
<dbReference type="InterPro" id="IPR041679">
    <property type="entry name" value="DNA2/NAM7-like_C"/>
</dbReference>
<dbReference type="AlphaFoldDB" id="A0AA89B9W9"/>
<dbReference type="GO" id="GO:0004386">
    <property type="term" value="F:helicase activity"/>
    <property type="evidence" value="ECO:0007669"/>
    <property type="project" value="UniProtKB-KW"/>
</dbReference>
<protein>
    <submittedName>
        <fullName evidence="9">Uncharacterized protein</fullName>
    </submittedName>
</protein>
<feature type="domain" description="Helicase SEN1 beta-barrel" evidence="8">
    <location>
        <begin position="86"/>
        <end position="146"/>
    </location>
</feature>
<dbReference type="Proteomes" id="UP001188597">
    <property type="component" value="Unassembled WGS sequence"/>
</dbReference>
<evidence type="ECO:0000256" key="2">
    <source>
        <dbReference type="ARBA" id="ARBA00022801"/>
    </source>
</evidence>
<dbReference type="GO" id="GO:0005694">
    <property type="term" value="C:chromosome"/>
    <property type="evidence" value="ECO:0007669"/>
    <property type="project" value="UniProtKB-ARBA"/>
</dbReference>
<evidence type="ECO:0000256" key="3">
    <source>
        <dbReference type="ARBA" id="ARBA00022806"/>
    </source>
</evidence>
<evidence type="ECO:0000259" key="7">
    <source>
        <dbReference type="Pfam" id="PF13087"/>
    </source>
</evidence>
<evidence type="ECO:0000313" key="9">
    <source>
        <dbReference type="EMBL" id="KAK3035534.1"/>
    </source>
</evidence>
<dbReference type="InterPro" id="IPR047187">
    <property type="entry name" value="SF1_C_Upf1"/>
</dbReference>
<dbReference type="CDD" id="cd18042">
    <property type="entry name" value="DEXXQc_SETX"/>
    <property type="match status" value="1"/>
</dbReference>
<dbReference type="PANTHER" id="PTHR10887:SF495">
    <property type="entry name" value="HELICASE SENATAXIN ISOFORM X1-RELATED"/>
    <property type="match status" value="1"/>
</dbReference>
<accession>A0AA89B9W9</accession>
<dbReference type="Pfam" id="PF13086">
    <property type="entry name" value="AAA_11"/>
    <property type="match status" value="1"/>
</dbReference>
<dbReference type="InterPro" id="IPR027417">
    <property type="entry name" value="P-loop_NTPase"/>
</dbReference>
<feature type="domain" description="DNA2/NAM7 helicase-like C-terminal" evidence="7">
    <location>
        <begin position="571"/>
        <end position="777"/>
    </location>
</feature>